<dbReference type="InterPro" id="IPR022812">
    <property type="entry name" value="Dynamin"/>
</dbReference>
<dbReference type="PROSITE" id="PS51718">
    <property type="entry name" value="G_DYNAMIN_2"/>
    <property type="match status" value="1"/>
</dbReference>
<dbReference type="GO" id="GO:0008017">
    <property type="term" value="F:microtubule binding"/>
    <property type="evidence" value="ECO:0007669"/>
    <property type="project" value="TreeGrafter"/>
</dbReference>
<keyword evidence="7" id="KW-1185">Reference proteome</keyword>
<dbReference type="GO" id="GO:0003924">
    <property type="term" value="F:GTPase activity"/>
    <property type="evidence" value="ECO:0007669"/>
    <property type="project" value="InterPro"/>
</dbReference>
<sequence>MSTPKSLSSDSRSSDSITPPLPDKYQSDHGVGLSNPSLSQGRRRMLDLVNRLHNTGVQIDIDLPQIAVIGSQSAGKSSLIESISGITLPRAAGTCTRCPTECRLSRSDAPWKCTVELRFITDKNGQSLGQPRNEAFGDPIFDKAEVEDRIRRAQRAILNPSKASRTFLEEDEDDTPEVSFSTNYISLQISGPEVADLSFVDLPGLIASVSRGGNERDIAMVESLVTSYISKPSCVILLTVACETDFENQGAHHLTKKHDPEGKRTIGVLTKPDRIPRGDEESWLPLIRNEQETLENNWYCVKQPSSQDLKQGITWEEARARENDFFTLTAPWSELDSMYQKYLRTSNLIDRLSSILSDLISKRLPQIQIELENTIQKTRAGLQQLPKPPSSDPVGEVVSLLHQFIGELNNIIEGVYHPEGLLQALRPAQEQFRREIRHTAPDFRPFEEPAEFLMAYVEPFPDPAFLLNEDGEGRSDRQEPHAGKIAPIFIDAVLKRADDARTRELPSHYPFVVQKSFIAEITGKWASPAQVLCRVVHSTLAQHVKALIAHHFSSFGQGGLEQRVMILVQDHMTQRAEAAQSLVAKLIALENDGALTLNEHYLADYKSKFFSYYKSAREEKQNPVLAGAIASFRPDAPPNLDKRGDRLPLTGIEQVLSGLSGIGLSSVTAEDLVKLLPPDRFDPALNIMADVRAYFQVAYKRIADNVPLAIDHELVRGVGRDLLPTLYRRLGVNGPEGLRICRELAQESPSVAGKREELLKRSERLETASRELVRVGL</sequence>
<dbReference type="Gene3D" id="3.40.50.300">
    <property type="entry name" value="P-loop containing nucleotide triphosphate hydrolases"/>
    <property type="match status" value="1"/>
</dbReference>
<dbReference type="GO" id="GO:0016559">
    <property type="term" value="P:peroxisome fission"/>
    <property type="evidence" value="ECO:0007669"/>
    <property type="project" value="TreeGrafter"/>
</dbReference>
<dbReference type="SMART" id="SM00053">
    <property type="entry name" value="DYNc"/>
    <property type="match status" value="1"/>
</dbReference>
<dbReference type="CDD" id="cd08771">
    <property type="entry name" value="DLP_1"/>
    <property type="match status" value="1"/>
</dbReference>
<evidence type="ECO:0000256" key="2">
    <source>
        <dbReference type="ARBA" id="ARBA00023134"/>
    </source>
</evidence>
<dbReference type="PANTHER" id="PTHR11566:SF21">
    <property type="entry name" value="DYNAMIN RELATED PROTEIN 1, ISOFORM A"/>
    <property type="match status" value="1"/>
</dbReference>
<dbReference type="Pfam" id="PF01031">
    <property type="entry name" value="Dynamin_M"/>
    <property type="match status" value="1"/>
</dbReference>
<dbReference type="GO" id="GO:0005874">
    <property type="term" value="C:microtubule"/>
    <property type="evidence" value="ECO:0007669"/>
    <property type="project" value="TreeGrafter"/>
</dbReference>
<dbReference type="SUPFAM" id="SSF52540">
    <property type="entry name" value="P-loop containing nucleoside triphosphate hydrolases"/>
    <property type="match status" value="1"/>
</dbReference>
<dbReference type="InterPro" id="IPR003130">
    <property type="entry name" value="GED"/>
</dbReference>
<dbReference type="GO" id="GO:0016020">
    <property type="term" value="C:membrane"/>
    <property type="evidence" value="ECO:0007669"/>
    <property type="project" value="TreeGrafter"/>
</dbReference>
<dbReference type="GO" id="GO:0048312">
    <property type="term" value="P:intracellular distribution of mitochondria"/>
    <property type="evidence" value="ECO:0007669"/>
    <property type="project" value="TreeGrafter"/>
</dbReference>
<dbReference type="SMART" id="SM00302">
    <property type="entry name" value="GED"/>
    <property type="match status" value="1"/>
</dbReference>
<evidence type="ECO:0000313" key="6">
    <source>
        <dbReference type="EMBL" id="KAF7326736.1"/>
    </source>
</evidence>
<dbReference type="InterPro" id="IPR001401">
    <property type="entry name" value="Dynamin_GTPase"/>
</dbReference>
<proteinExistence type="predicted"/>
<dbReference type="InterPro" id="IPR000375">
    <property type="entry name" value="Dynamin_stalk"/>
</dbReference>
<dbReference type="GO" id="GO:0005525">
    <property type="term" value="F:GTP binding"/>
    <property type="evidence" value="ECO:0007669"/>
    <property type="project" value="InterPro"/>
</dbReference>
<dbReference type="Pfam" id="PF02212">
    <property type="entry name" value="GED"/>
    <property type="match status" value="1"/>
</dbReference>
<dbReference type="EMBL" id="JACAZI010000040">
    <property type="protein sequence ID" value="KAF7326736.1"/>
    <property type="molecule type" value="Genomic_DNA"/>
</dbReference>
<keyword evidence="1" id="KW-0547">Nucleotide-binding</keyword>
<dbReference type="AlphaFoldDB" id="A0A8H6U0P2"/>
<dbReference type="Pfam" id="PF00350">
    <property type="entry name" value="Dynamin_N"/>
    <property type="match status" value="1"/>
</dbReference>
<gene>
    <name evidence="6" type="ORF">MVEN_02592500</name>
</gene>
<dbReference type="GO" id="GO:0005739">
    <property type="term" value="C:mitochondrion"/>
    <property type="evidence" value="ECO:0007669"/>
    <property type="project" value="TreeGrafter"/>
</dbReference>
<evidence type="ECO:0000256" key="3">
    <source>
        <dbReference type="SAM" id="MobiDB-lite"/>
    </source>
</evidence>
<organism evidence="6 7">
    <name type="scientific">Mycena venus</name>
    <dbReference type="NCBI Taxonomy" id="2733690"/>
    <lineage>
        <taxon>Eukaryota</taxon>
        <taxon>Fungi</taxon>
        <taxon>Dikarya</taxon>
        <taxon>Basidiomycota</taxon>
        <taxon>Agaricomycotina</taxon>
        <taxon>Agaricomycetes</taxon>
        <taxon>Agaricomycetidae</taxon>
        <taxon>Agaricales</taxon>
        <taxon>Marasmiineae</taxon>
        <taxon>Mycenaceae</taxon>
        <taxon>Mycena</taxon>
    </lineage>
</organism>
<evidence type="ECO:0000313" key="7">
    <source>
        <dbReference type="Proteomes" id="UP000620124"/>
    </source>
</evidence>
<dbReference type="InterPro" id="IPR020850">
    <property type="entry name" value="GED_dom"/>
</dbReference>
<dbReference type="InterPro" id="IPR027417">
    <property type="entry name" value="P-loop_NTPase"/>
</dbReference>
<feature type="domain" description="GED" evidence="4">
    <location>
        <begin position="684"/>
        <end position="777"/>
    </location>
</feature>
<dbReference type="InterPro" id="IPR045063">
    <property type="entry name" value="Dynamin_N"/>
</dbReference>
<dbReference type="PANTHER" id="PTHR11566">
    <property type="entry name" value="DYNAMIN"/>
    <property type="match status" value="1"/>
</dbReference>
<evidence type="ECO:0000259" key="4">
    <source>
        <dbReference type="PROSITE" id="PS51388"/>
    </source>
</evidence>
<dbReference type="Gene3D" id="1.20.120.1240">
    <property type="entry name" value="Dynamin, middle domain"/>
    <property type="match status" value="1"/>
</dbReference>
<dbReference type="Proteomes" id="UP000620124">
    <property type="component" value="Unassembled WGS sequence"/>
</dbReference>
<keyword evidence="2" id="KW-0342">GTP-binding</keyword>
<evidence type="ECO:0000259" key="5">
    <source>
        <dbReference type="PROSITE" id="PS51718"/>
    </source>
</evidence>
<dbReference type="OrthoDB" id="5061070at2759"/>
<dbReference type="PRINTS" id="PR00195">
    <property type="entry name" value="DYNAMIN"/>
</dbReference>
<dbReference type="GO" id="GO:0006897">
    <property type="term" value="P:endocytosis"/>
    <property type="evidence" value="ECO:0007669"/>
    <property type="project" value="TreeGrafter"/>
</dbReference>
<feature type="compositionally biased region" description="Low complexity" evidence="3">
    <location>
        <begin position="1"/>
        <end position="16"/>
    </location>
</feature>
<evidence type="ECO:0008006" key="8">
    <source>
        <dbReference type="Google" id="ProtNLM"/>
    </source>
</evidence>
<accession>A0A8H6U0P2</accession>
<feature type="domain" description="Dynamin-type G" evidence="5">
    <location>
        <begin position="60"/>
        <end position="365"/>
    </location>
</feature>
<feature type="region of interest" description="Disordered" evidence="3">
    <location>
        <begin position="1"/>
        <end position="38"/>
    </location>
</feature>
<reference evidence="6" key="1">
    <citation type="submission" date="2020-05" db="EMBL/GenBank/DDBJ databases">
        <title>Mycena genomes resolve the evolution of fungal bioluminescence.</title>
        <authorList>
            <person name="Tsai I.J."/>
        </authorList>
    </citation>
    <scope>NUCLEOTIDE SEQUENCE</scope>
    <source>
        <strain evidence="6">CCC161011</strain>
    </source>
</reference>
<protein>
    <recommendedName>
        <fullName evidence="8">P-loop containing nucleoside triphosphate hydrolase protein</fullName>
    </recommendedName>
</protein>
<dbReference type="InterPro" id="IPR030381">
    <property type="entry name" value="G_DYNAMIN_dom"/>
</dbReference>
<dbReference type="GO" id="GO:0000266">
    <property type="term" value="P:mitochondrial fission"/>
    <property type="evidence" value="ECO:0007669"/>
    <property type="project" value="TreeGrafter"/>
</dbReference>
<comment type="caution">
    <text evidence="6">The sequence shown here is derived from an EMBL/GenBank/DDBJ whole genome shotgun (WGS) entry which is preliminary data.</text>
</comment>
<name>A0A8H6U0P2_9AGAR</name>
<dbReference type="PROSITE" id="PS51388">
    <property type="entry name" value="GED"/>
    <property type="match status" value="1"/>
</dbReference>
<evidence type="ECO:0000256" key="1">
    <source>
        <dbReference type="ARBA" id="ARBA00022741"/>
    </source>
</evidence>